<dbReference type="GO" id="GO:0006281">
    <property type="term" value="P:DNA repair"/>
    <property type="evidence" value="ECO:0007669"/>
    <property type="project" value="TreeGrafter"/>
</dbReference>
<gene>
    <name evidence="4" type="ORF">L873DRAFT_1824311</name>
</gene>
<evidence type="ECO:0000256" key="3">
    <source>
        <dbReference type="PROSITE-ProRule" id="PRU00221"/>
    </source>
</evidence>
<evidence type="ECO:0000256" key="1">
    <source>
        <dbReference type="ARBA" id="ARBA00022574"/>
    </source>
</evidence>
<keyword evidence="5" id="KW-1185">Reference proteome</keyword>
<reference evidence="4 5" key="1">
    <citation type="journal article" date="2018" name="Nat. Ecol. Evol.">
        <title>Pezizomycetes genomes reveal the molecular basis of ectomycorrhizal truffle lifestyle.</title>
        <authorList>
            <person name="Murat C."/>
            <person name="Payen T."/>
            <person name="Noel B."/>
            <person name="Kuo A."/>
            <person name="Morin E."/>
            <person name="Chen J."/>
            <person name="Kohler A."/>
            <person name="Krizsan K."/>
            <person name="Balestrini R."/>
            <person name="Da Silva C."/>
            <person name="Montanini B."/>
            <person name="Hainaut M."/>
            <person name="Levati E."/>
            <person name="Barry K.W."/>
            <person name="Belfiori B."/>
            <person name="Cichocki N."/>
            <person name="Clum A."/>
            <person name="Dockter R.B."/>
            <person name="Fauchery L."/>
            <person name="Guy J."/>
            <person name="Iotti M."/>
            <person name="Le Tacon F."/>
            <person name="Lindquist E.A."/>
            <person name="Lipzen A."/>
            <person name="Malagnac F."/>
            <person name="Mello A."/>
            <person name="Molinier V."/>
            <person name="Miyauchi S."/>
            <person name="Poulain J."/>
            <person name="Riccioni C."/>
            <person name="Rubini A."/>
            <person name="Sitrit Y."/>
            <person name="Splivallo R."/>
            <person name="Traeger S."/>
            <person name="Wang M."/>
            <person name="Zifcakova L."/>
            <person name="Wipf D."/>
            <person name="Zambonelli A."/>
            <person name="Paolocci F."/>
            <person name="Nowrousian M."/>
            <person name="Ottonello S."/>
            <person name="Baldrian P."/>
            <person name="Spatafora J.W."/>
            <person name="Henrissat B."/>
            <person name="Nagy L.G."/>
            <person name="Aury J.M."/>
            <person name="Wincker P."/>
            <person name="Grigoriev I.V."/>
            <person name="Bonfante P."/>
            <person name="Martin F.M."/>
        </authorList>
    </citation>
    <scope>NUCLEOTIDE SEQUENCE [LARGE SCALE GENOMIC DNA]</scope>
    <source>
        <strain evidence="4 5">120613-1</strain>
    </source>
</reference>
<dbReference type="Pfam" id="PF00400">
    <property type="entry name" value="WD40"/>
    <property type="match status" value="1"/>
</dbReference>
<dbReference type="PROSITE" id="PS00678">
    <property type="entry name" value="WD_REPEATS_1"/>
    <property type="match status" value="1"/>
</dbReference>
<dbReference type="SUPFAM" id="SSF50978">
    <property type="entry name" value="WD40 repeat-like"/>
    <property type="match status" value="1"/>
</dbReference>
<dbReference type="PANTHER" id="PTHR19932">
    <property type="entry name" value="WD REPEAT AND HMG-BOX DNA BINDING PROTEIN"/>
    <property type="match status" value="1"/>
</dbReference>
<dbReference type="PANTHER" id="PTHR19932:SF10">
    <property type="entry name" value="WD REPEAT AND HMG-BOX DNA-BINDING PROTEIN 1"/>
    <property type="match status" value="1"/>
</dbReference>
<dbReference type="Proteomes" id="UP000276215">
    <property type="component" value="Unassembled WGS sequence"/>
</dbReference>
<dbReference type="STRING" id="1336337.A0A3N4IRL7"/>
<dbReference type="GO" id="GO:0043596">
    <property type="term" value="C:nuclear replication fork"/>
    <property type="evidence" value="ECO:0007669"/>
    <property type="project" value="TreeGrafter"/>
</dbReference>
<organism evidence="4 5">
    <name type="scientific">Choiromyces venosus 120613-1</name>
    <dbReference type="NCBI Taxonomy" id="1336337"/>
    <lineage>
        <taxon>Eukaryota</taxon>
        <taxon>Fungi</taxon>
        <taxon>Dikarya</taxon>
        <taxon>Ascomycota</taxon>
        <taxon>Pezizomycotina</taxon>
        <taxon>Pezizomycetes</taxon>
        <taxon>Pezizales</taxon>
        <taxon>Tuberaceae</taxon>
        <taxon>Choiromyces</taxon>
    </lineage>
</organism>
<keyword evidence="1 3" id="KW-0853">WD repeat</keyword>
<dbReference type="AlphaFoldDB" id="A0A3N4IRL7"/>
<dbReference type="SMART" id="SM00320">
    <property type="entry name" value="WD40"/>
    <property type="match status" value="2"/>
</dbReference>
<proteinExistence type="predicted"/>
<dbReference type="PROSITE" id="PS50082">
    <property type="entry name" value="WD_REPEATS_2"/>
    <property type="match status" value="1"/>
</dbReference>
<keyword evidence="2" id="KW-0677">Repeat</keyword>
<dbReference type="GO" id="GO:0003682">
    <property type="term" value="F:chromatin binding"/>
    <property type="evidence" value="ECO:0007669"/>
    <property type="project" value="TreeGrafter"/>
</dbReference>
<name>A0A3N4IRL7_9PEZI</name>
<dbReference type="OrthoDB" id="427368at2759"/>
<evidence type="ECO:0000313" key="5">
    <source>
        <dbReference type="Proteomes" id="UP000276215"/>
    </source>
</evidence>
<dbReference type="EMBL" id="ML120775">
    <property type="protein sequence ID" value="RPA88579.1"/>
    <property type="molecule type" value="Genomic_DNA"/>
</dbReference>
<protein>
    <submittedName>
        <fullName evidence="4">WD40 repeat-like protein</fullName>
    </submittedName>
</protein>
<dbReference type="GO" id="GO:0006261">
    <property type="term" value="P:DNA-templated DNA replication"/>
    <property type="evidence" value="ECO:0007669"/>
    <property type="project" value="TreeGrafter"/>
</dbReference>
<dbReference type="InterPro" id="IPR019775">
    <property type="entry name" value="WD40_repeat_CS"/>
</dbReference>
<accession>A0A3N4IRL7</accession>
<dbReference type="InterPro" id="IPR001680">
    <property type="entry name" value="WD40_rpt"/>
</dbReference>
<feature type="non-terminal residue" evidence="4">
    <location>
        <position position="1"/>
    </location>
</feature>
<evidence type="ECO:0000256" key="2">
    <source>
        <dbReference type="ARBA" id="ARBA00022737"/>
    </source>
</evidence>
<sequence length="177" mass="19818">AIVSDETVVKVINVKDNHKIMNLQSQSQSDRHLAFHPTGIIIAEEPELVKKVNGIINAMDEESEACWKIAWHPDGRAFAAQTPTRDIIVVDQAKWETRKTFASGHAGDITDFACSPNGTLLASAGTDGKLVIWEMEEQPVVVKYDYRHIVSLAWHSKHNVISFTTRRGELYTLPNQN</sequence>
<evidence type="ECO:0000313" key="4">
    <source>
        <dbReference type="EMBL" id="RPA88579.1"/>
    </source>
</evidence>
<dbReference type="Gene3D" id="2.130.10.10">
    <property type="entry name" value="YVTN repeat-like/Quinoprotein amine dehydrogenase"/>
    <property type="match status" value="1"/>
</dbReference>
<dbReference type="GO" id="GO:0000278">
    <property type="term" value="P:mitotic cell cycle"/>
    <property type="evidence" value="ECO:0007669"/>
    <property type="project" value="TreeGrafter"/>
</dbReference>
<dbReference type="InterPro" id="IPR015943">
    <property type="entry name" value="WD40/YVTN_repeat-like_dom_sf"/>
</dbReference>
<feature type="repeat" description="WD" evidence="3">
    <location>
        <begin position="102"/>
        <end position="143"/>
    </location>
</feature>
<dbReference type="PROSITE" id="PS50294">
    <property type="entry name" value="WD_REPEATS_REGION"/>
    <property type="match status" value="1"/>
</dbReference>
<dbReference type="InterPro" id="IPR036322">
    <property type="entry name" value="WD40_repeat_dom_sf"/>
</dbReference>